<proteinExistence type="predicted"/>
<evidence type="ECO:0000256" key="1">
    <source>
        <dbReference type="ARBA" id="ARBA00022679"/>
    </source>
</evidence>
<dbReference type="SUPFAM" id="SSF69593">
    <property type="entry name" value="Glycerol-3-phosphate (1)-acyltransferase"/>
    <property type="match status" value="1"/>
</dbReference>
<reference evidence="5 6" key="1">
    <citation type="submission" date="2023-08" db="EMBL/GenBank/DDBJ databases">
        <title>Nocardioides seae sp. nov., a bacterium isolated from a soil.</title>
        <authorList>
            <person name="Wang X."/>
        </authorList>
    </citation>
    <scope>NUCLEOTIDE SEQUENCE [LARGE SCALE GENOMIC DNA]</scope>
    <source>
        <strain evidence="5 6">YZH12</strain>
    </source>
</reference>
<gene>
    <name evidence="5" type="ORF">RDV89_12595</name>
</gene>
<evidence type="ECO:0000313" key="5">
    <source>
        <dbReference type="EMBL" id="MDT9593914.1"/>
    </source>
</evidence>
<sequence length="283" mass="29690">MGLRPVRPLDQPRGWAYALGAGILKPTLFSAVGHTWGGGEHVPATGGCVVALNHVTKVDPLFAAHFLYDHGRLPRYLAKSGLFEVKGLGGFLHGAGQIPVQRESAGASAYAAAVAAVRAGECVVVYPEGTITRDPDLWPMTGKSGAARIALATGCPVIPVAQWGAQDVLAPYARAPRLLPRKHVTVQAGPPVDLADLLDLAAGRDGAGGNDAAARAREATHRIMDAVTLLLAGIRHEQPPSERFDPRAAGVSEFGRPEAVPPSDPPREARGEDRPTTTDEEKA</sequence>
<dbReference type="SMART" id="SM00563">
    <property type="entry name" value="PlsC"/>
    <property type="match status" value="1"/>
</dbReference>
<evidence type="ECO:0000256" key="2">
    <source>
        <dbReference type="ARBA" id="ARBA00023315"/>
    </source>
</evidence>
<name>A0ABU3PXL6_9ACTN</name>
<accession>A0ABU3PXL6</accession>
<keyword evidence="1" id="KW-0808">Transferase</keyword>
<dbReference type="PANTHER" id="PTHR10434:SF55">
    <property type="entry name" value="POSSIBLE ACYLTRANSFERASE"/>
    <property type="match status" value="1"/>
</dbReference>
<evidence type="ECO:0000256" key="3">
    <source>
        <dbReference type="SAM" id="MobiDB-lite"/>
    </source>
</evidence>
<dbReference type="PANTHER" id="PTHR10434">
    <property type="entry name" value="1-ACYL-SN-GLYCEROL-3-PHOSPHATE ACYLTRANSFERASE"/>
    <property type="match status" value="1"/>
</dbReference>
<feature type="compositionally biased region" description="Basic and acidic residues" evidence="3">
    <location>
        <begin position="265"/>
        <end position="283"/>
    </location>
</feature>
<dbReference type="EMBL" id="JAVYII010000005">
    <property type="protein sequence ID" value="MDT9593914.1"/>
    <property type="molecule type" value="Genomic_DNA"/>
</dbReference>
<keyword evidence="2 5" id="KW-0012">Acyltransferase</keyword>
<feature type="region of interest" description="Disordered" evidence="3">
    <location>
        <begin position="237"/>
        <end position="283"/>
    </location>
</feature>
<dbReference type="Proteomes" id="UP001268542">
    <property type="component" value="Unassembled WGS sequence"/>
</dbReference>
<protein>
    <submittedName>
        <fullName evidence="5">Lysophospholipid acyltransferase family protein</fullName>
    </submittedName>
</protein>
<dbReference type="InterPro" id="IPR002123">
    <property type="entry name" value="Plipid/glycerol_acylTrfase"/>
</dbReference>
<evidence type="ECO:0000259" key="4">
    <source>
        <dbReference type="SMART" id="SM00563"/>
    </source>
</evidence>
<dbReference type="RefSeq" id="WP_315733400.1">
    <property type="nucleotide sequence ID" value="NZ_JAVYII010000005.1"/>
</dbReference>
<dbReference type="CDD" id="cd07989">
    <property type="entry name" value="LPLAT_AGPAT-like"/>
    <property type="match status" value="1"/>
</dbReference>
<evidence type="ECO:0000313" key="6">
    <source>
        <dbReference type="Proteomes" id="UP001268542"/>
    </source>
</evidence>
<feature type="domain" description="Phospholipid/glycerol acyltransferase" evidence="4">
    <location>
        <begin position="48"/>
        <end position="165"/>
    </location>
</feature>
<dbReference type="Pfam" id="PF01553">
    <property type="entry name" value="Acyltransferase"/>
    <property type="match status" value="1"/>
</dbReference>
<feature type="compositionally biased region" description="Basic and acidic residues" evidence="3">
    <location>
        <begin position="237"/>
        <end position="246"/>
    </location>
</feature>
<comment type="caution">
    <text evidence="5">The sequence shown here is derived from an EMBL/GenBank/DDBJ whole genome shotgun (WGS) entry which is preliminary data.</text>
</comment>
<organism evidence="5 6">
    <name type="scientific">Nocardioides imazamoxiresistens</name>
    <dbReference type="NCBI Taxonomy" id="3231893"/>
    <lineage>
        <taxon>Bacteria</taxon>
        <taxon>Bacillati</taxon>
        <taxon>Actinomycetota</taxon>
        <taxon>Actinomycetes</taxon>
        <taxon>Propionibacteriales</taxon>
        <taxon>Nocardioidaceae</taxon>
        <taxon>Nocardioides</taxon>
    </lineage>
</organism>
<dbReference type="GO" id="GO:0016746">
    <property type="term" value="F:acyltransferase activity"/>
    <property type="evidence" value="ECO:0007669"/>
    <property type="project" value="UniProtKB-KW"/>
</dbReference>
<keyword evidence="6" id="KW-1185">Reference proteome</keyword>